<sequence>MPPLSIEQHWIDTSHGQLFAQSWRPYVEHGAPIVLLHDSLGCVALWREFPEQLATACGRQVIAYDRLGFGRSAPFPGTLPANFVENEAQAGFQALREQLDFNAFVVFGHSVGGGMAVGCAAAYPQACQHVISESAQAFVEDRTLAGIRDAERQFAEPGQMARLQKYHGEKAHWVLRAWVDNWLSDAFSQWRLDAQLSRVRCPTLAVHGDRDEFGSALHPQRIAALTAGPASLRILPDCGHVPHREYPDAVLAAVSAFLDPAKA</sequence>
<dbReference type="GO" id="GO:0016787">
    <property type="term" value="F:hydrolase activity"/>
    <property type="evidence" value="ECO:0007669"/>
    <property type="project" value="UniProtKB-KW"/>
</dbReference>
<proteinExistence type="predicted"/>
<dbReference type="InterPro" id="IPR000073">
    <property type="entry name" value="AB_hydrolase_1"/>
</dbReference>
<keyword evidence="2" id="KW-0378">Hydrolase</keyword>
<feature type="domain" description="AB hydrolase-1" evidence="1">
    <location>
        <begin position="33"/>
        <end position="253"/>
    </location>
</feature>
<dbReference type="Gene3D" id="3.40.50.1820">
    <property type="entry name" value="alpha/beta hydrolase"/>
    <property type="match status" value="1"/>
</dbReference>
<organism evidence="2">
    <name type="scientific">Pseudomonas sp. Hg7Tf</name>
    <dbReference type="NCBI Taxonomy" id="3236988"/>
    <lineage>
        <taxon>Bacteria</taxon>
        <taxon>Pseudomonadati</taxon>
        <taxon>Pseudomonadota</taxon>
        <taxon>Gammaproteobacteria</taxon>
        <taxon>Pseudomonadales</taxon>
        <taxon>Pseudomonadaceae</taxon>
        <taxon>Pseudomonas</taxon>
    </lineage>
</organism>
<dbReference type="Pfam" id="PF12697">
    <property type="entry name" value="Abhydrolase_6"/>
    <property type="match status" value="1"/>
</dbReference>
<evidence type="ECO:0000313" key="2">
    <source>
        <dbReference type="EMBL" id="XDK38649.1"/>
    </source>
</evidence>
<reference evidence="2" key="1">
    <citation type="submission" date="2024-07" db="EMBL/GenBank/DDBJ databases">
        <title>Identification and characteristics of a novel species of coltsfoot's symbiotic bacteria.</title>
        <authorList>
            <person name="Juszczyk A."/>
            <person name="Jasielczuk I."/>
            <person name="Gurgul A."/>
            <person name="Rogala M."/>
            <person name="Kowalczyk A."/>
            <person name="Szmatola T."/>
            <person name="Kosecka-Strojek M."/>
            <person name="Arent Z."/>
            <person name="Latowski D."/>
        </authorList>
    </citation>
    <scope>NUCLEOTIDE SEQUENCE</scope>
    <source>
        <strain evidence="2">Hg7Tf</strain>
    </source>
</reference>
<dbReference type="RefSeq" id="WP_045184961.1">
    <property type="nucleotide sequence ID" value="NZ_CP162607.1"/>
</dbReference>
<name>A0AB39I221_9PSED</name>
<dbReference type="PANTHER" id="PTHR43689">
    <property type="entry name" value="HYDROLASE"/>
    <property type="match status" value="1"/>
</dbReference>
<accession>A0AB39I221</accession>
<dbReference type="SUPFAM" id="SSF53474">
    <property type="entry name" value="alpha/beta-Hydrolases"/>
    <property type="match status" value="1"/>
</dbReference>
<dbReference type="AlphaFoldDB" id="A0AB39I221"/>
<dbReference type="PANTHER" id="PTHR43689:SF8">
    <property type="entry name" value="ALPHA_BETA-HYDROLASES SUPERFAMILY PROTEIN"/>
    <property type="match status" value="1"/>
</dbReference>
<dbReference type="PRINTS" id="PR00111">
    <property type="entry name" value="ABHYDROLASE"/>
</dbReference>
<evidence type="ECO:0000259" key="1">
    <source>
        <dbReference type="Pfam" id="PF12697"/>
    </source>
</evidence>
<dbReference type="EMBL" id="CP162607">
    <property type="protein sequence ID" value="XDK38649.1"/>
    <property type="molecule type" value="Genomic_DNA"/>
</dbReference>
<protein>
    <submittedName>
        <fullName evidence="2">Alpha/beta hydrolase</fullName>
    </submittedName>
</protein>
<gene>
    <name evidence="2" type="ORF">AB4Y39_08270</name>
</gene>
<dbReference type="InterPro" id="IPR029058">
    <property type="entry name" value="AB_hydrolase_fold"/>
</dbReference>